<feature type="transmembrane region" description="Helical" evidence="2">
    <location>
        <begin position="261"/>
        <end position="281"/>
    </location>
</feature>
<dbReference type="EMBL" id="CAWUHC010000079">
    <property type="protein sequence ID" value="CAK7229367.1"/>
    <property type="molecule type" value="Genomic_DNA"/>
</dbReference>
<evidence type="ECO:0000313" key="4">
    <source>
        <dbReference type="Proteomes" id="UP001642406"/>
    </source>
</evidence>
<keyword evidence="2" id="KW-1133">Transmembrane helix</keyword>
<feature type="compositionally biased region" description="Low complexity" evidence="1">
    <location>
        <begin position="18"/>
        <end position="33"/>
    </location>
</feature>
<feature type="region of interest" description="Disordered" evidence="1">
    <location>
        <begin position="419"/>
        <end position="478"/>
    </location>
</feature>
<feature type="compositionally biased region" description="Low complexity" evidence="1">
    <location>
        <begin position="508"/>
        <end position="543"/>
    </location>
</feature>
<evidence type="ECO:0000256" key="2">
    <source>
        <dbReference type="SAM" id="Phobius"/>
    </source>
</evidence>
<keyword evidence="4" id="KW-1185">Reference proteome</keyword>
<evidence type="ECO:0000256" key="1">
    <source>
        <dbReference type="SAM" id="MobiDB-lite"/>
    </source>
</evidence>
<feature type="region of interest" description="Disordered" evidence="1">
    <location>
        <begin position="508"/>
        <end position="588"/>
    </location>
</feature>
<feature type="region of interest" description="Disordered" evidence="1">
    <location>
        <begin position="1"/>
        <end position="87"/>
    </location>
</feature>
<feature type="compositionally biased region" description="Polar residues" evidence="1">
    <location>
        <begin position="1"/>
        <end position="11"/>
    </location>
</feature>
<organism evidence="3 4">
    <name type="scientific">Sporothrix bragantina</name>
    <dbReference type="NCBI Taxonomy" id="671064"/>
    <lineage>
        <taxon>Eukaryota</taxon>
        <taxon>Fungi</taxon>
        <taxon>Dikarya</taxon>
        <taxon>Ascomycota</taxon>
        <taxon>Pezizomycotina</taxon>
        <taxon>Sordariomycetes</taxon>
        <taxon>Sordariomycetidae</taxon>
        <taxon>Ophiostomatales</taxon>
        <taxon>Ophiostomataceae</taxon>
        <taxon>Sporothrix</taxon>
    </lineage>
</organism>
<feature type="compositionally biased region" description="Polar residues" evidence="1">
    <location>
        <begin position="556"/>
        <end position="566"/>
    </location>
</feature>
<keyword evidence="2" id="KW-0472">Membrane</keyword>
<accession>A0ABP0CCK3</accession>
<keyword evidence="2" id="KW-0812">Transmembrane</keyword>
<gene>
    <name evidence="3" type="ORF">SBRCBS47491_007221</name>
</gene>
<comment type="caution">
    <text evidence="3">The sequence shown here is derived from an EMBL/GenBank/DDBJ whole genome shotgun (WGS) entry which is preliminary data.</text>
</comment>
<evidence type="ECO:0000313" key="3">
    <source>
        <dbReference type="EMBL" id="CAK7229367.1"/>
    </source>
</evidence>
<name>A0ABP0CCK3_9PEZI</name>
<evidence type="ECO:0008006" key="5">
    <source>
        <dbReference type="Google" id="ProtNLM"/>
    </source>
</evidence>
<feature type="transmembrane region" description="Helical" evidence="2">
    <location>
        <begin position="100"/>
        <end position="119"/>
    </location>
</feature>
<feature type="compositionally biased region" description="Pro residues" evidence="1">
    <location>
        <begin position="54"/>
        <end position="65"/>
    </location>
</feature>
<protein>
    <recommendedName>
        <fullName evidence="5">Integral membrane protein</fullName>
    </recommendedName>
</protein>
<proteinExistence type="predicted"/>
<reference evidence="3 4" key="1">
    <citation type="submission" date="2024-01" db="EMBL/GenBank/DDBJ databases">
        <authorList>
            <person name="Allen C."/>
            <person name="Tagirdzhanova G."/>
        </authorList>
    </citation>
    <scope>NUCLEOTIDE SEQUENCE [LARGE SCALE GENOMIC DNA]</scope>
</reference>
<feature type="transmembrane region" description="Helical" evidence="2">
    <location>
        <begin position="389"/>
        <end position="412"/>
    </location>
</feature>
<dbReference type="Proteomes" id="UP001642406">
    <property type="component" value="Unassembled WGS sequence"/>
</dbReference>
<feature type="compositionally biased region" description="Pro residues" evidence="1">
    <location>
        <begin position="34"/>
        <end position="46"/>
    </location>
</feature>
<feature type="transmembrane region" description="Helical" evidence="2">
    <location>
        <begin position="293"/>
        <end position="321"/>
    </location>
</feature>
<sequence>MSSLTISSTTAIVAHAESTPPSSSDATATTDPQTPQPPPPSHPPQPSQRSQPSQTPPQQPQPQPQQPLQRRWWPGTSTRPRGLPRPDWSNKLRLIRVQQCFIAGVALLELFTIILIVVLNSSGEQADRLAVSAPDMYLLQASWPKNATVDARENRTDTYTLYWYLNGLSIQNGSGPLVSLHRQAGADFDWRAFDNLAGRHIYENRGCNSVNVSPVPIINMNASAPYSNHTGETICDLPRPDVITDEPAALNGQPVFGRASFALYVVDLAITGFAWPFVFWFTGKHRWQKRGRIVLACIKAFATIINVVAAALLAAGVAWIAKTTGPAGSASGTISAQDAAPFTVGSDAMPFSNAAVSNVTNSATNSTSPTTPPTSTMPVITAGPTASNMIWIAAIAQIFATVFFIASSLLLWQQERNQGVGSGRSRLNMRQRPGSLPVYRPRDSNTRRRGDHNADDDDDEDLPPYQRDDPLGRPPSIPGYTISNGCTVTFSAFVVASGPDCIPLNRVGSGSSSSDADVEASASSSTLSPGLLGSNSGRRSPSPDYEEVVGVEPVSLLSSDGSSTPHESGLEPVSSSPSHNTTTTNTAG</sequence>
<feature type="compositionally biased region" description="Basic and acidic residues" evidence="1">
    <location>
        <begin position="440"/>
        <end position="453"/>
    </location>
</feature>